<gene>
    <name evidence="1" type="ORF">KIPB_014439</name>
</gene>
<dbReference type="EMBL" id="BDIP01007421">
    <property type="protein sequence ID" value="GIQ91268.1"/>
    <property type="molecule type" value="Genomic_DNA"/>
</dbReference>
<feature type="non-terminal residue" evidence="1">
    <location>
        <position position="1"/>
    </location>
</feature>
<reference evidence="1 2" key="1">
    <citation type="journal article" date="2018" name="PLoS ONE">
        <title>The draft genome of Kipferlia bialata reveals reductive genome evolution in fornicate parasites.</title>
        <authorList>
            <person name="Tanifuji G."/>
            <person name="Takabayashi S."/>
            <person name="Kume K."/>
            <person name="Takagi M."/>
            <person name="Nakayama T."/>
            <person name="Kamikawa R."/>
            <person name="Inagaki Y."/>
            <person name="Hashimoto T."/>
        </authorList>
    </citation>
    <scope>NUCLEOTIDE SEQUENCE [LARGE SCALE GENOMIC DNA]</scope>
    <source>
        <strain evidence="1">NY0173</strain>
    </source>
</reference>
<accession>A0A9K3DCB1</accession>
<name>A0A9K3DCB1_9EUKA</name>
<organism evidence="1 2">
    <name type="scientific">Kipferlia bialata</name>
    <dbReference type="NCBI Taxonomy" id="797122"/>
    <lineage>
        <taxon>Eukaryota</taxon>
        <taxon>Metamonada</taxon>
        <taxon>Carpediemonas-like organisms</taxon>
        <taxon>Kipferlia</taxon>
    </lineage>
</organism>
<sequence>MSRSSYPPWLDMIRPSYVATGHQYTSLWYQELMSTVSSG</sequence>
<dbReference type="AlphaFoldDB" id="A0A9K3DCB1"/>
<proteinExistence type="predicted"/>
<dbReference type="Proteomes" id="UP000265618">
    <property type="component" value="Unassembled WGS sequence"/>
</dbReference>
<protein>
    <submittedName>
        <fullName evidence="1">Uncharacterized protein</fullName>
    </submittedName>
</protein>
<comment type="caution">
    <text evidence="1">The sequence shown here is derived from an EMBL/GenBank/DDBJ whole genome shotgun (WGS) entry which is preliminary data.</text>
</comment>
<evidence type="ECO:0000313" key="1">
    <source>
        <dbReference type="EMBL" id="GIQ91268.1"/>
    </source>
</evidence>
<evidence type="ECO:0000313" key="2">
    <source>
        <dbReference type="Proteomes" id="UP000265618"/>
    </source>
</evidence>
<keyword evidence="2" id="KW-1185">Reference proteome</keyword>